<dbReference type="InterPro" id="IPR051144">
    <property type="entry name" value="Formin_homology_domain"/>
</dbReference>
<dbReference type="PANTHER" id="PTHR45733:SF8">
    <property type="entry name" value="FORMIN-J"/>
    <property type="match status" value="1"/>
</dbReference>
<dbReference type="PROSITE" id="PS51444">
    <property type="entry name" value="FH2"/>
    <property type="match status" value="1"/>
</dbReference>
<evidence type="ECO:0000313" key="5">
    <source>
        <dbReference type="EMBL" id="GIY53698.1"/>
    </source>
</evidence>
<dbReference type="Pfam" id="PF02181">
    <property type="entry name" value="FH2"/>
    <property type="match status" value="1"/>
</dbReference>
<dbReference type="PRINTS" id="PR01217">
    <property type="entry name" value="PRICHEXTENSN"/>
</dbReference>
<evidence type="ECO:0000256" key="2">
    <source>
        <dbReference type="SAM" id="MobiDB-lite"/>
    </source>
</evidence>
<sequence length="667" mass="72341">MFFMLLSVLTGQMLIHWLCSAFPDDHYLRFLLSKQDLKILAAQFCTNLLAAGVMRQIEDENAPLANLFRVSGVGSDLLRLEKPPLKNSSEISREIWPDLMYYWTHSESRTSSAPPPGKLSPSVWPTSALSEVTENKTGQTFSENEVQNMLLSLKKEHRETVDRIQKEREIALFNLRGEQASKMNEYEKKVSRLQREVEKYQTLAAIEELTRKAKRDLDTSPLSPSCDLKSFLTSNSQISESLVPKSRYCQTESFYSTSVSVQTEVSSVKDTASSPIKELLSGLNQKSLKPLVQTVSPLPQQSAEDENQSKAGESVQQAQDKSQIPQQVAVSSITSPPPQSSSLVFTTAQATTSDIPISSAPPPPPPPPPPCGSIIPPPPPPPPPCGSGIPPPPPPPPPPCGSGIPPPPPPPPPPLWKWNSSPCHHLLLPPCGSGIPPPPPPPPPPCGSGIPPPPPPPPCGSGIPPPPPPPPCGSGIPPPPPPLGGFPPPPPPPPGFPTSGLSTTTPSGSVPISPSPLPPPPPARKPPVSPKVPMKPLYWTRIQVQDPPTVVVPETKNCLWQKLEEAVPSDLDEFTELFSRQTRERKTTSKIKAKKDKAKERSQNVGILISSLRIEISDVENAVYNFDTSTLDLDALQAIYEIRPTSEELQLIKNHLELQTETPLDKP</sequence>
<keyword evidence="6" id="KW-1185">Reference proteome</keyword>
<feature type="compositionally biased region" description="Pro residues" evidence="2">
    <location>
        <begin position="435"/>
        <end position="496"/>
    </location>
</feature>
<evidence type="ECO:0000256" key="1">
    <source>
        <dbReference type="SAM" id="Coils"/>
    </source>
</evidence>
<dbReference type="Gene3D" id="1.20.58.2220">
    <property type="entry name" value="Formin, FH2 domain"/>
    <property type="match status" value="1"/>
</dbReference>
<feature type="signal peptide" evidence="3">
    <location>
        <begin position="1"/>
        <end position="21"/>
    </location>
</feature>
<dbReference type="PANTHER" id="PTHR45733">
    <property type="entry name" value="FORMIN-J"/>
    <property type="match status" value="1"/>
</dbReference>
<dbReference type="InterPro" id="IPR042201">
    <property type="entry name" value="FH2_Formin_sf"/>
</dbReference>
<feature type="coiled-coil region" evidence="1">
    <location>
        <begin position="176"/>
        <end position="203"/>
    </location>
</feature>
<proteinExistence type="predicted"/>
<feature type="compositionally biased region" description="Pro residues" evidence="2">
    <location>
        <begin position="513"/>
        <end position="529"/>
    </location>
</feature>
<dbReference type="Proteomes" id="UP001054945">
    <property type="component" value="Unassembled WGS sequence"/>
</dbReference>
<dbReference type="SUPFAM" id="SSF101447">
    <property type="entry name" value="Formin homology 2 domain (FH2 domain)"/>
    <property type="match status" value="1"/>
</dbReference>
<name>A0AAV4U7I4_CAEEX</name>
<accession>A0AAV4U7I4</accession>
<feature type="compositionally biased region" description="Low complexity" evidence="2">
    <location>
        <begin position="497"/>
        <end position="512"/>
    </location>
</feature>
<feature type="domain" description="FH2" evidence="4">
    <location>
        <begin position="524"/>
        <end position="667"/>
    </location>
</feature>
<evidence type="ECO:0000313" key="6">
    <source>
        <dbReference type="Proteomes" id="UP001054945"/>
    </source>
</evidence>
<feature type="compositionally biased region" description="Polar residues" evidence="2">
    <location>
        <begin position="343"/>
        <end position="355"/>
    </location>
</feature>
<evidence type="ECO:0000256" key="3">
    <source>
        <dbReference type="SAM" id="SignalP"/>
    </source>
</evidence>
<dbReference type="AlphaFoldDB" id="A0AAV4U7I4"/>
<organism evidence="5 6">
    <name type="scientific">Caerostris extrusa</name>
    <name type="common">Bark spider</name>
    <name type="synonym">Caerostris bankana</name>
    <dbReference type="NCBI Taxonomy" id="172846"/>
    <lineage>
        <taxon>Eukaryota</taxon>
        <taxon>Metazoa</taxon>
        <taxon>Ecdysozoa</taxon>
        <taxon>Arthropoda</taxon>
        <taxon>Chelicerata</taxon>
        <taxon>Arachnida</taxon>
        <taxon>Araneae</taxon>
        <taxon>Araneomorphae</taxon>
        <taxon>Entelegynae</taxon>
        <taxon>Araneoidea</taxon>
        <taxon>Araneidae</taxon>
        <taxon>Caerostris</taxon>
    </lineage>
</organism>
<reference evidence="5 6" key="1">
    <citation type="submission" date="2021-06" db="EMBL/GenBank/DDBJ databases">
        <title>Caerostris extrusa draft genome.</title>
        <authorList>
            <person name="Kono N."/>
            <person name="Arakawa K."/>
        </authorList>
    </citation>
    <scope>NUCLEOTIDE SEQUENCE [LARGE SCALE GENOMIC DNA]</scope>
</reference>
<feature type="region of interest" description="Disordered" evidence="2">
    <location>
        <begin position="298"/>
        <end position="529"/>
    </location>
</feature>
<protein>
    <submittedName>
        <fullName evidence="5">Formin-1</fullName>
    </submittedName>
</protein>
<feature type="chain" id="PRO_5043315870" evidence="3">
    <location>
        <begin position="22"/>
        <end position="667"/>
    </location>
</feature>
<dbReference type="InterPro" id="IPR015425">
    <property type="entry name" value="FH2_Formin"/>
</dbReference>
<dbReference type="EMBL" id="BPLR01012393">
    <property type="protein sequence ID" value="GIY53698.1"/>
    <property type="molecule type" value="Genomic_DNA"/>
</dbReference>
<feature type="compositionally biased region" description="Pro residues" evidence="2">
    <location>
        <begin position="359"/>
        <end position="415"/>
    </location>
</feature>
<evidence type="ECO:0000259" key="4">
    <source>
        <dbReference type="PROSITE" id="PS51444"/>
    </source>
</evidence>
<comment type="caution">
    <text evidence="5">The sequence shown here is derived from an EMBL/GenBank/DDBJ whole genome shotgun (WGS) entry which is preliminary data.</text>
</comment>
<feature type="compositionally biased region" description="Polar residues" evidence="2">
    <location>
        <begin position="309"/>
        <end position="330"/>
    </location>
</feature>
<gene>
    <name evidence="5" type="primary">FMN1</name>
    <name evidence="5" type="ORF">CEXT_414482</name>
</gene>
<keyword evidence="3" id="KW-0732">Signal</keyword>
<keyword evidence="1" id="KW-0175">Coiled coil</keyword>